<organism evidence="4 5">
    <name type="scientific">Paenibacillus spongiae</name>
    <dbReference type="NCBI Taxonomy" id="2909671"/>
    <lineage>
        <taxon>Bacteria</taxon>
        <taxon>Bacillati</taxon>
        <taxon>Bacillota</taxon>
        <taxon>Bacilli</taxon>
        <taxon>Bacillales</taxon>
        <taxon>Paenibacillaceae</taxon>
        <taxon>Paenibacillus</taxon>
    </lineage>
</organism>
<evidence type="ECO:0000313" key="4">
    <source>
        <dbReference type="EMBL" id="UVI33591.1"/>
    </source>
</evidence>
<feature type="domain" description="Inosine/uridine-preferring nucleoside hydrolase" evidence="3">
    <location>
        <begin position="25"/>
        <end position="265"/>
    </location>
</feature>
<gene>
    <name evidence="4" type="ORF">L1F29_08475</name>
</gene>
<dbReference type="Gene3D" id="3.90.245.10">
    <property type="entry name" value="Ribonucleoside hydrolase-like"/>
    <property type="match status" value="1"/>
</dbReference>
<dbReference type="Pfam" id="PF01156">
    <property type="entry name" value="IU_nuc_hydro"/>
    <property type="match status" value="1"/>
</dbReference>
<dbReference type="InterPro" id="IPR036452">
    <property type="entry name" value="Ribo_hydro-like"/>
</dbReference>
<dbReference type="Proteomes" id="UP001057877">
    <property type="component" value="Chromosome"/>
</dbReference>
<accession>A0ABY5SHU0</accession>
<keyword evidence="2" id="KW-0326">Glycosidase</keyword>
<name>A0ABY5SHU0_9BACL</name>
<evidence type="ECO:0000256" key="2">
    <source>
        <dbReference type="ARBA" id="ARBA00023295"/>
    </source>
</evidence>
<evidence type="ECO:0000259" key="3">
    <source>
        <dbReference type="Pfam" id="PF01156"/>
    </source>
</evidence>
<proteinExistence type="predicted"/>
<evidence type="ECO:0000313" key="5">
    <source>
        <dbReference type="Proteomes" id="UP001057877"/>
    </source>
</evidence>
<dbReference type="InterPro" id="IPR023186">
    <property type="entry name" value="IUNH"/>
</dbReference>
<dbReference type="InterPro" id="IPR001910">
    <property type="entry name" value="Inosine/uridine_hydrolase_dom"/>
</dbReference>
<protein>
    <submittedName>
        <fullName evidence="4">Nucleoside hydrolase</fullName>
    </submittedName>
</protein>
<dbReference type="PANTHER" id="PTHR12304">
    <property type="entry name" value="INOSINE-URIDINE PREFERRING NUCLEOSIDE HYDROLASE"/>
    <property type="match status" value="1"/>
</dbReference>
<keyword evidence="5" id="KW-1185">Reference proteome</keyword>
<reference evidence="4" key="1">
    <citation type="submission" date="2022-01" db="EMBL/GenBank/DDBJ databases">
        <title>Paenibacillus spongiae sp. nov., isolated from marine sponge.</title>
        <authorList>
            <person name="Li Z."/>
            <person name="Zhang M."/>
        </authorList>
    </citation>
    <scope>NUCLEOTIDE SEQUENCE</scope>
    <source>
        <strain evidence="4">PHS-Z3</strain>
    </source>
</reference>
<dbReference type="PANTHER" id="PTHR12304:SF4">
    <property type="entry name" value="URIDINE NUCLEOSIDASE"/>
    <property type="match status" value="1"/>
</dbReference>
<evidence type="ECO:0000256" key="1">
    <source>
        <dbReference type="ARBA" id="ARBA00022801"/>
    </source>
</evidence>
<dbReference type="EMBL" id="CP091430">
    <property type="protein sequence ID" value="UVI33591.1"/>
    <property type="molecule type" value="Genomic_DNA"/>
</dbReference>
<dbReference type="GO" id="GO:0016787">
    <property type="term" value="F:hydrolase activity"/>
    <property type="evidence" value="ECO:0007669"/>
    <property type="project" value="UniProtKB-KW"/>
</dbReference>
<sequence length="319" mass="35714">MQFPIISDEVRLRRLRPPSGRINMVLDTDTYNEIDDQFALVYALLSKERINLQAVYAAPFFNDLSEGPKDGMEKSYDEIIRILTRMNVPADGFVFRGSDRYLPDKEQPVESEAVRDLIAKALAAPDDEPLYVVAIGAITNVASAILLEPRIIEKIVVVWLGGNALDWNDAREFNLIQDVPAAQVIFNCGVPAVLVPCMGVASHLHTTLPEVDRYVRGQGAIGDFLAERYEGCSSDHFAYSRVIWDISVVAWLIDASWIPTTLVNSPVLTDQVTWSRDTSRHLIRSAHYAHRDPVFRDLFSKLAHFAAQTGSGQEQLTRS</sequence>
<keyword evidence="1 4" id="KW-0378">Hydrolase</keyword>
<dbReference type="SUPFAM" id="SSF53590">
    <property type="entry name" value="Nucleoside hydrolase"/>
    <property type="match status" value="1"/>
</dbReference>